<accession>A0A1V4SZK4</accession>
<dbReference type="InterPro" id="IPR041301">
    <property type="entry name" value="PBECR3"/>
</dbReference>
<sequence>MEKKYNAYKKIGRINKDLLKDLNLDFNGDVYIDESVVRHIKKRHGKQLTKHVKENIKIIIERIIKNPDYIGINRYKNNISLKLVKKIDAQVMVILDFDYENEYMYVATMYPLIKEKLNTKILTGVLKTISG</sequence>
<dbReference type="OrthoDB" id="1683148at2"/>
<dbReference type="EMBL" id="LTAY01000006">
    <property type="protein sequence ID" value="OPX51291.1"/>
    <property type="molecule type" value="Genomic_DNA"/>
</dbReference>
<feature type="domain" description="Phage-Barnase-EndoU-ColicinE5/D-RelE like nuclease 3" evidence="1">
    <location>
        <begin position="9"/>
        <end position="118"/>
    </location>
</feature>
<organism evidence="2 3">
    <name type="scientific">Clostridium thermobutyricum DSM 4928</name>
    <dbReference type="NCBI Taxonomy" id="1121339"/>
    <lineage>
        <taxon>Bacteria</taxon>
        <taxon>Bacillati</taxon>
        <taxon>Bacillota</taxon>
        <taxon>Clostridia</taxon>
        <taxon>Eubacteriales</taxon>
        <taxon>Clostridiaceae</taxon>
        <taxon>Clostridium</taxon>
    </lineage>
</organism>
<protein>
    <recommendedName>
        <fullName evidence="1">Phage-Barnase-EndoU-ColicinE5/D-RelE like nuclease 3 domain-containing protein</fullName>
    </recommendedName>
</protein>
<evidence type="ECO:0000313" key="2">
    <source>
        <dbReference type="EMBL" id="OPX51291.1"/>
    </source>
</evidence>
<dbReference type="RefSeq" id="WP_080021511.1">
    <property type="nucleotide sequence ID" value="NZ_LTAY01000006.1"/>
</dbReference>
<proteinExistence type="predicted"/>
<evidence type="ECO:0000313" key="3">
    <source>
        <dbReference type="Proteomes" id="UP000191448"/>
    </source>
</evidence>
<gene>
    <name evidence="2" type="ORF">CLTHE_00790</name>
</gene>
<evidence type="ECO:0000259" key="1">
    <source>
        <dbReference type="Pfam" id="PF18812"/>
    </source>
</evidence>
<reference evidence="2 3" key="1">
    <citation type="submission" date="2016-02" db="EMBL/GenBank/DDBJ databases">
        <title>Genome sequence of Clostridium thermobutyricum DSM 4928.</title>
        <authorList>
            <person name="Poehlein A."/>
            <person name="Daniel R."/>
        </authorList>
    </citation>
    <scope>NUCLEOTIDE SEQUENCE [LARGE SCALE GENOMIC DNA]</scope>
    <source>
        <strain evidence="2 3">DSM 4928</strain>
    </source>
</reference>
<dbReference type="Pfam" id="PF18812">
    <property type="entry name" value="PBECR3"/>
    <property type="match status" value="1"/>
</dbReference>
<comment type="caution">
    <text evidence="2">The sequence shown here is derived from an EMBL/GenBank/DDBJ whole genome shotgun (WGS) entry which is preliminary data.</text>
</comment>
<dbReference type="Proteomes" id="UP000191448">
    <property type="component" value="Unassembled WGS sequence"/>
</dbReference>
<name>A0A1V4SZK4_9CLOT</name>
<dbReference type="AlphaFoldDB" id="A0A1V4SZK4"/>